<proteinExistence type="predicted"/>
<sequence>MRSIRKGENPEFWSRFLKKNPGTTYTDLMKTVEGHQVKDSLRKYLMAEQKGLCCYCCRSLTMDRTHIEHLKARSSYPEKSMDYHNMTLSCNSRRTCDIQKQNWYDETLFVSPVAADCEIHFGFYEDGRIYGNDEAAEETILRLNLNDNALVQARKQQYENCLLMAEEMGEEFVLAEYLEENIDGNLPAFADMIAYFYAKGHFNSGLFETDS</sequence>
<name>A0A1Q9YIU2_9FIRM</name>
<dbReference type="EMBL" id="MPJZ01000073">
    <property type="protein sequence ID" value="OLU44245.1"/>
    <property type="molecule type" value="Genomic_DNA"/>
</dbReference>
<dbReference type="AlphaFoldDB" id="A0A1Q9YIU2"/>
<dbReference type="NCBIfam" id="TIGR02646">
    <property type="entry name" value="retron system putative HNH endonuclease"/>
    <property type="match status" value="1"/>
</dbReference>
<accession>A0A1Q9YIU2</accession>
<dbReference type="InterPro" id="IPR013467">
    <property type="entry name" value="HNH78-like"/>
</dbReference>
<evidence type="ECO:0000313" key="2">
    <source>
        <dbReference type="Proteomes" id="UP000186758"/>
    </source>
</evidence>
<protein>
    <submittedName>
        <fullName evidence="1">TIGR02646 family protein</fullName>
    </submittedName>
</protein>
<reference evidence="1 2" key="1">
    <citation type="submission" date="2016-11" db="EMBL/GenBank/DDBJ databases">
        <title>Description of two novel members of the family Erysipelotrichaceae: Ileibacterium lipovorans gen. nov., sp. nov. and Dubosiella newyorkensis, gen. nov., sp. nov.</title>
        <authorList>
            <person name="Cox L.M."/>
            <person name="Sohn J."/>
            <person name="Tyrrell K.L."/>
            <person name="Citron D.M."/>
            <person name="Lawson P.A."/>
            <person name="Patel N.B."/>
            <person name="Iizumi T."/>
            <person name="Perez-Perez G.I."/>
            <person name="Goldstein E.J."/>
            <person name="Blaser M.J."/>
        </authorList>
    </citation>
    <scope>NUCLEOTIDE SEQUENCE [LARGE SCALE GENOMIC DNA]</scope>
    <source>
        <strain evidence="1 2">NYU-BL-K8</strain>
    </source>
</reference>
<evidence type="ECO:0000313" key="1">
    <source>
        <dbReference type="EMBL" id="OLU44245.1"/>
    </source>
</evidence>
<gene>
    <name evidence="1" type="ORF">BO223_08715</name>
</gene>
<organism evidence="1 2">
    <name type="scientific">Faecalibaculum rodentium</name>
    <dbReference type="NCBI Taxonomy" id="1702221"/>
    <lineage>
        <taxon>Bacteria</taxon>
        <taxon>Bacillati</taxon>
        <taxon>Bacillota</taxon>
        <taxon>Erysipelotrichia</taxon>
        <taxon>Erysipelotrichales</taxon>
        <taxon>Erysipelotrichaceae</taxon>
        <taxon>Faecalibaculum</taxon>
    </lineage>
</organism>
<comment type="caution">
    <text evidence="1">The sequence shown here is derived from an EMBL/GenBank/DDBJ whole genome shotgun (WGS) entry which is preliminary data.</text>
</comment>
<dbReference type="Gene3D" id="1.10.30.50">
    <property type="match status" value="1"/>
</dbReference>
<dbReference type="Proteomes" id="UP000186758">
    <property type="component" value="Unassembled WGS sequence"/>
</dbReference>